<feature type="signal peptide" evidence="1">
    <location>
        <begin position="1"/>
        <end position="23"/>
    </location>
</feature>
<evidence type="ECO:0000313" key="4">
    <source>
        <dbReference type="Proteomes" id="UP000634134"/>
    </source>
</evidence>
<accession>A0ABR9WEP1</accession>
<reference evidence="4" key="1">
    <citation type="submission" date="2023-07" db="EMBL/GenBank/DDBJ databases">
        <title>Dyadobacter sp. nov 'subterranea' isolated from contaminted grondwater.</title>
        <authorList>
            <person name="Szabo I."/>
            <person name="Al-Omari J."/>
            <person name="Szerdahelyi S.G."/>
            <person name="Rado J."/>
        </authorList>
    </citation>
    <scope>NUCLEOTIDE SEQUENCE [LARGE SCALE GENOMIC DNA]</scope>
    <source>
        <strain evidence="4">UP-52</strain>
    </source>
</reference>
<organism evidence="3 4">
    <name type="scientific">Dyadobacter subterraneus</name>
    <dbReference type="NCBI Taxonomy" id="2773304"/>
    <lineage>
        <taxon>Bacteria</taxon>
        <taxon>Pseudomonadati</taxon>
        <taxon>Bacteroidota</taxon>
        <taxon>Cytophagia</taxon>
        <taxon>Cytophagales</taxon>
        <taxon>Spirosomataceae</taxon>
        <taxon>Dyadobacter</taxon>
    </lineage>
</organism>
<gene>
    <name evidence="3" type="ORF">IEE83_18925</name>
</gene>
<evidence type="ECO:0000259" key="2">
    <source>
        <dbReference type="Pfam" id="PF00884"/>
    </source>
</evidence>
<dbReference type="Gene3D" id="3.40.720.10">
    <property type="entry name" value="Alkaline Phosphatase, subunit A"/>
    <property type="match status" value="1"/>
</dbReference>
<dbReference type="EMBL" id="JACYGY010000001">
    <property type="protein sequence ID" value="MBE9463962.1"/>
    <property type="molecule type" value="Genomic_DNA"/>
</dbReference>
<dbReference type="CDD" id="cd16027">
    <property type="entry name" value="SGSH"/>
    <property type="match status" value="1"/>
</dbReference>
<proteinExistence type="predicted"/>
<evidence type="ECO:0000313" key="3">
    <source>
        <dbReference type="EMBL" id="MBE9463962.1"/>
    </source>
</evidence>
<dbReference type="Proteomes" id="UP000634134">
    <property type="component" value="Unassembled WGS sequence"/>
</dbReference>
<sequence length="508" mass="56987">MKRSLNKISFLSVIFLSCGLLLAFQNTVHKEAKPFNILLFTADDLDRNSLGCYGSKVPDISPNIDKFAGQSLRFEHAFVNAAICAPSRGILATGLYGHNSGVTGFVKMKPGSQIPILVELLRAQNYELGILSKVGHSTPKADFKWDFTFDQADLGDGRSPKAYYEKTKAFFAQASQKGKPFYFMVNSDDPHRPYHNPKEPLKNGAEAPSRIYSPDEITVPGFVTDLPKVRQELSYYYNSTRRLDDTFGRVMQALEESGQAENTLVIFLSDNGIAIPFAKANTYYASNRTPFLVRWPAVTKAGTVNKKDLISSVDYFVTILDILKIPFTGKTNGRSFLPLLEGKTQTGRDKIFTQIDTKQAGGPTPMRSVVTSDFSYIFNAWADGERVYRNNNEGLTMKALEEAAGNNPDAAERVKSFRYRSEEELYDLKKDPDGLHNLINDPAFKYRVQSARKDLETWMSKTNDPLLKVFQNRNSPKVMLEAFYKVYPGAQKADLDKANYSVGKAFEE</sequence>
<dbReference type="PANTHER" id="PTHR43751:SF1">
    <property type="entry name" value="SULFATASE ATSG-RELATED"/>
    <property type="match status" value="1"/>
</dbReference>
<evidence type="ECO:0000256" key="1">
    <source>
        <dbReference type="SAM" id="SignalP"/>
    </source>
</evidence>
<keyword evidence="4" id="KW-1185">Reference proteome</keyword>
<dbReference type="PROSITE" id="PS51257">
    <property type="entry name" value="PROKAR_LIPOPROTEIN"/>
    <property type="match status" value="1"/>
</dbReference>
<feature type="chain" id="PRO_5045519072" evidence="1">
    <location>
        <begin position="24"/>
        <end position="508"/>
    </location>
</feature>
<dbReference type="InterPro" id="IPR052701">
    <property type="entry name" value="GAG_Ulvan_Degrading_Sulfatases"/>
</dbReference>
<dbReference type="RefSeq" id="WP_194122054.1">
    <property type="nucleotide sequence ID" value="NZ_JACYGY010000001.1"/>
</dbReference>
<dbReference type="SUPFAM" id="SSF53649">
    <property type="entry name" value="Alkaline phosphatase-like"/>
    <property type="match status" value="1"/>
</dbReference>
<protein>
    <submittedName>
        <fullName evidence="3">Sulfatase</fullName>
    </submittedName>
</protein>
<name>A0ABR9WEP1_9BACT</name>
<feature type="domain" description="Sulfatase N-terminal" evidence="2">
    <location>
        <begin position="36"/>
        <end position="324"/>
    </location>
</feature>
<comment type="caution">
    <text evidence="3">The sequence shown here is derived from an EMBL/GenBank/DDBJ whole genome shotgun (WGS) entry which is preliminary data.</text>
</comment>
<keyword evidence="1" id="KW-0732">Signal</keyword>
<dbReference type="Pfam" id="PF00884">
    <property type="entry name" value="Sulfatase"/>
    <property type="match status" value="1"/>
</dbReference>
<dbReference type="PANTHER" id="PTHR43751">
    <property type="entry name" value="SULFATASE"/>
    <property type="match status" value="1"/>
</dbReference>
<dbReference type="InterPro" id="IPR017850">
    <property type="entry name" value="Alkaline_phosphatase_core_sf"/>
</dbReference>
<dbReference type="InterPro" id="IPR000917">
    <property type="entry name" value="Sulfatase_N"/>
</dbReference>